<feature type="transmembrane region" description="Helical" evidence="1">
    <location>
        <begin position="56"/>
        <end position="77"/>
    </location>
</feature>
<protein>
    <submittedName>
        <fullName evidence="2">DUF2809 domain-containing protein</fullName>
    </submittedName>
</protein>
<dbReference type="EMBL" id="CP078077">
    <property type="protein sequence ID" value="UPL16031.1"/>
    <property type="molecule type" value="Genomic_DNA"/>
</dbReference>
<dbReference type="InterPro" id="IPR021257">
    <property type="entry name" value="DUF2809"/>
</dbReference>
<sequence length="135" mass="13467">MGCAAAAAGVIGAGLFVHGLAEGPAGDIAGDGLYAVLIYALIACALPRARSVAITVSAALVCAAVEFAQLTGIPHALGQAFPPVHLVLGSGFDPRDLVVYLCAVAVAAALDAGVRSRWTARPEKAEGALPEESAF</sequence>
<keyword evidence="1" id="KW-0812">Transmembrane</keyword>
<dbReference type="Pfam" id="PF10990">
    <property type="entry name" value="DUF2809"/>
    <property type="match status" value="1"/>
</dbReference>
<feature type="transmembrane region" description="Helical" evidence="1">
    <location>
        <begin position="31"/>
        <end position="49"/>
    </location>
</feature>
<accession>A0ABY4IW94</accession>
<evidence type="ECO:0000256" key="1">
    <source>
        <dbReference type="SAM" id="Phobius"/>
    </source>
</evidence>
<evidence type="ECO:0000313" key="3">
    <source>
        <dbReference type="Proteomes" id="UP000831963"/>
    </source>
</evidence>
<name>A0ABY4IW94_9MICO</name>
<keyword evidence="1" id="KW-1133">Transmembrane helix</keyword>
<keyword evidence="3" id="KW-1185">Reference proteome</keyword>
<reference evidence="2 3" key="1">
    <citation type="submission" date="2021-06" db="EMBL/GenBank/DDBJ databases">
        <title>Genome-based taxonomic framework of Microbacterium strains isolated from marine environment, the description of four new species and reclassification of four preexisting species.</title>
        <authorList>
            <person name="Lee S.D."/>
            <person name="Kim S.-M."/>
            <person name="Byeon Y.-S."/>
            <person name="Yang H.L."/>
            <person name="Kim I.S."/>
        </authorList>
    </citation>
    <scope>NUCLEOTIDE SEQUENCE [LARGE SCALE GENOMIC DNA]</scope>
    <source>
        <strain evidence="2 3">SSW1-36</strain>
    </source>
</reference>
<evidence type="ECO:0000313" key="2">
    <source>
        <dbReference type="EMBL" id="UPL16031.1"/>
    </source>
</evidence>
<keyword evidence="1" id="KW-0472">Membrane</keyword>
<organism evidence="2 3">
    <name type="scientific">Microbacterium galbinum</name>
    <dbReference type="NCBI Taxonomy" id="2851646"/>
    <lineage>
        <taxon>Bacteria</taxon>
        <taxon>Bacillati</taxon>
        <taxon>Actinomycetota</taxon>
        <taxon>Actinomycetes</taxon>
        <taxon>Micrococcales</taxon>
        <taxon>Microbacteriaceae</taxon>
        <taxon>Microbacterium</taxon>
    </lineage>
</organism>
<feature type="transmembrane region" description="Helical" evidence="1">
    <location>
        <begin position="97"/>
        <end position="114"/>
    </location>
</feature>
<proteinExistence type="predicted"/>
<dbReference type="Proteomes" id="UP000831963">
    <property type="component" value="Chromosome"/>
</dbReference>
<gene>
    <name evidence="2" type="ORF">KV396_00760</name>
</gene>